<proteinExistence type="predicted"/>
<reference evidence="1 2" key="1">
    <citation type="journal article" date="2011" name="Genome Biol.">
        <title>Comparative genome sequence analysis underscores mycoparasitism as the ancestral life style of Trichoderma.</title>
        <authorList>
            <person name="Kubicek C.P."/>
            <person name="Herrera-Estrella A."/>
            <person name="Seidl-Seiboth V."/>
            <person name="Martinez D.A."/>
            <person name="Druzhinina I.S."/>
            <person name="Thon M."/>
            <person name="Zeilinger S."/>
            <person name="Casas-Flores S."/>
            <person name="Horwitz B.A."/>
            <person name="Mukherjee P.K."/>
            <person name="Mukherjee M."/>
            <person name="Kredics L."/>
            <person name="Alcaraz L.D."/>
            <person name="Aerts A."/>
            <person name="Antal Z."/>
            <person name="Atanasova L."/>
            <person name="Cervantes-Badillo M.G."/>
            <person name="Challacombe J."/>
            <person name="Chertkov O."/>
            <person name="McCluskey K."/>
            <person name="Coulpier F."/>
            <person name="Deshpande N."/>
            <person name="von Doehren H."/>
            <person name="Ebbole D.J."/>
            <person name="Esquivel-Naranjo E.U."/>
            <person name="Fekete E."/>
            <person name="Flipphi M."/>
            <person name="Glaser F."/>
            <person name="Gomez-Rodriguez E.Y."/>
            <person name="Gruber S."/>
            <person name="Han C."/>
            <person name="Henrissat B."/>
            <person name="Hermosa R."/>
            <person name="Hernandez-Onate M."/>
            <person name="Karaffa L."/>
            <person name="Kosti I."/>
            <person name="Le Crom S."/>
            <person name="Lindquist E."/>
            <person name="Lucas S."/>
            <person name="Luebeck M."/>
            <person name="Luebeck P.S."/>
            <person name="Margeot A."/>
            <person name="Metz B."/>
            <person name="Misra M."/>
            <person name="Nevalainen H."/>
            <person name="Omann M."/>
            <person name="Packer N."/>
            <person name="Perrone G."/>
            <person name="Uresti-Rivera E.E."/>
            <person name="Salamov A."/>
            <person name="Schmoll M."/>
            <person name="Seiboth B."/>
            <person name="Shapiro H."/>
            <person name="Sukno S."/>
            <person name="Tamayo-Ramos J.A."/>
            <person name="Tisch D."/>
            <person name="Wiest A."/>
            <person name="Wilkinson H.H."/>
            <person name="Zhang M."/>
            <person name="Coutinho P.M."/>
            <person name="Kenerley C.M."/>
            <person name="Monte E."/>
            <person name="Baker S.E."/>
            <person name="Grigoriev I.V."/>
        </authorList>
    </citation>
    <scope>NUCLEOTIDE SEQUENCE [LARGE SCALE GENOMIC DNA]</scope>
    <source>
        <strain evidence="2">Gv29-8 / FGSC 10586</strain>
    </source>
</reference>
<dbReference type="Proteomes" id="UP000007115">
    <property type="component" value="Unassembled WGS sequence"/>
</dbReference>
<dbReference type="AlphaFoldDB" id="G9MYS0"/>
<keyword evidence="2" id="KW-1185">Reference proteome</keyword>
<dbReference type="RefSeq" id="XP_013954448.1">
    <property type="nucleotide sequence ID" value="XM_014098973.1"/>
</dbReference>
<comment type="caution">
    <text evidence="1">The sequence shown here is derived from an EMBL/GenBank/DDBJ whole genome shotgun (WGS) entry which is preliminary data.</text>
</comment>
<dbReference type="GeneID" id="25799067"/>
<dbReference type="EMBL" id="ABDF02000080">
    <property type="protein sequence ID" value="EHK20250.1"/>
    <property type="molecule type" value="Genomic_DNA"/>
</dbReference>
<dbReference type="VEuPathDB" id="FungiDB:TRIVIDRAFT_92940"/>
<evidence type="ECO:0000313" key="2">
    <source>
        <dbReference type="Proteomes" id="UP000007115"/>
    </source>
</evidence>
<protein>
    <submittedName>
        <fullName evidence="1">Uncharacterized protein</fullName>
    </submittedName>
</protein>
<dbReference type="HOGENOM" id="CLU_3050621_0_0_1"/>
<gene>
    <name evidence="1" type="ORF">TRIVIDRAFT_92940</name>
</gene>
<dbReference type="InParanoid" id="G9MYS0"/>
<organism evidence="1 2">
    <name type="scientific">Hypocrea virens (strain Gv29-8 / FGSC 10586)</name>
    <name type="common">Gliocladium virens</name>
    <name type="synonym">Trichoderma virens</name>
    <dbReference type="NCBI Taxonomy" id="413071"/>
    <lineage>
        <taxon>Eukaryota</taxon>
        <taxon>Fungi</taxon>
        <taxon>Dikarya</taxon>
        <taxon>Ascomycota</taxon>
        <taxon>Pezizomycotina</taxon>
        <taxon>Sordariomycetes</taxon>
        <taxon>Hypocreomycetidae</taxon>
        <taxon>Hypocreales</taxon>
        <taxon>Hypocreaceae</taxon>
        <taxon>Trichoderma</taxon>
    </lineage>
</organism>
<sequence length="54" mass="6033">MLQQHEYLHVAQRCSHARAFSPKSLALAPLMPRHGGIGSICRCHSSHRACQPQQ</sequence>
<accession>G9MYS0</accession>
<evidence type="ECO:0000313" key="1">
    <source>
        <dbReference type="EMBL" id="EHK20250.1"/>
    </source>
</evidence>
<name>G9MYS0_HYPVG</name>